<keyword evidence="2" id="KW-1185">Reference proteome</keyword>
<dbReference type="EMBL" id="CP002394">
    <property type="protein sequence ID" value="ADU30345.1"/>
    <property type="molecule type" value="Genomic_DNA"/>
</dbReference>
<sequence length="80" mass="9241">MEEYLITYHFENGKTIGEFVSDEDKERVMYGVPDSGWREFEYEGVLYKVNLDQVAYVSVSVKPVRRKATATSIRKSDLGL</sequence>
<dbReference type="AlphaFoldDB" id="E6U1I2"/>
<dbReference type="Proteomes" id="UP000001401">
    <property type="component" value="Chromosome"/>
</dbReference>
<dbReference type="STRING" id="649639.Bcell_2084"/>
<gene>
    <name evidence="1" type="ordered locus">Bcell_2084</name>
</gene>
<organism evidence="1 2">
    <name type="scientific">Evansella cellulosilytica (strain ATCC 21833 / DSM 2522 / FERM P-1141 / JCM 9156 / N-4)</name>
    <name type="common">Bacillus cellulosilyticus</name>
    <dbReference type="NCBI Taxonomy" id="649639"/>
    <lineage>
        <taxon>Bacteria</taxon>
        <taxon>Bacillati</taxon>
        <taxon>Bacillota</taxon>
        <taxon>Bacilli</taxon>
        <taxon>Bacillales</taxon>
        <taxon>Bacillaceae</taxon>
        <taxon>Evansella</taxon>
    </lineage>
</organism>
<evidence type="ECO:0000313" key="2">
    <source>
        <dbReference type="Proteomes" id="UP000001401"/>
    </source>
</evidence>
<dbReference type="RefSeq" id="WP_013488681.1">
    <property type="nucleotide sequence ID" value="NC_014829.1"/>
</dbReference>
<name>E6U1I2_EVAC2</name>
<dbReference type="HOGENOM" id="CLU_2582293_0_0_9"/>
<reference evidence="1 2" key="1">
    <citation type="submission" date="2010-12" db="EMBL/GenBank/DDBJ databases">
        <title>Complete sequence of Bacillus cellulosilyticus DSM 2522.</title>
        <authorList>
            <consortium name="US DOE Joint Genome Institute"/>
            <person name="Lucas S."/>
            <person name="Copeland A."/>
            <person name="Lapidus A."/>
            <person name="Cheng J.-F."/>
            <person name="Bruce D."/>
            <person name="Goodwin L."/>
            <person name="Pitluck S."/>
            <person name="Chertkov O."/>
            <person name="Detter J.C."/>
            <person name="Han C."/>
            <person name="Tapia R."/>
            <person name="Land M."/>
            <person name="Hauser L."/>
            <person name="Jeffries C."/>
            <person name="Kyrpides N."/>
            <person name="Ivanova N."/>
            <person name="Mikhailova N."/>
            <person name="Brumm P."/>
            <person name="Mead D."/>
            <person name="Woyke T."/>
        </authorList>
    </citation>
    <scope>NUCLEOTIDE SEQUENCE [LARGE SCALE GENOMIC DNA]</scope>
    <source>
        <strain evidence="2">ATCC 21833 / DSM 2522 / FERM P-1141 / JCM 9156 / N-4</strain>
    </source>
</reference>
<accession>E6U1I2</accession>
<protein>
    <submittedName>
        <fullName evidence="1">Uncharacterized protein</fullName>
    </submittedName>
</protein>
<proteinExistence type="predicted"/>
<dbReference type="KEGG" id="bco:Bcell_2084"/>
<evidence type="ECO:0000313" key="1">
    <source>
        <dbReference type="EMBL" id="ADU30345.1"/>
    </source>
</evidence>